<reference evidence="3 6" key="1">
    <citation type="journal article" date="2015" name="Parasit. Vectors">
        <title>Draft genome of the scabies mite.</title>
        <authorList>
            <person name="Rider S.D.Jr."/>
            <person name="Morgan M.S."/>
            <person name="Arlian L.G."/>
        </authorList>
    </citation>
    <scope>NUCLEOTIDE SEQUENCE [LARGE SCALE GENOMIC DNA]</scope>
    <source>
        <strain evidence="3">Arlian Lab</strain>
    </source>
</reference>
<feature type="compositionally biased region" description="Basic and acidic residues" evidence="1">
    <location>
        <begin position="78"/>
        <end position="101"/>
    </location>
</feature>
<dbReference type="EMBL" id="JXLN01015903">
    <property type="protein sequence ID" value="KPM10862.1"/>
    <property type="molecule type" value="Genomic_DNA"/>
</dbReference>
<reference evidence="4" key="4">
    <citation type="submission" date="2022-06" db="UniProtKB">
        <authorList>
            <consortium name="EnsemblMetazoa"/>
        </authorList>
    </citation>
    <scope>IDENTIFICATION</scope>
</reference>
<accession>A0A132AIQ3</accession>
<dbReference type="EMBL" id="WVUK01000062">
    <property type="protein sequence ID" value="KAF7490957.1"/>
    <property type="molecule type" value="Genomic_DNA"/>
</dbReference>
<keyword evidence="5" id="KW-1185">Reference proteome</keyword>
<evidence type="ECO:0000313" key="5">
    <source>
        <dbReference type="Proteomes" id="UP000070412"/>
    </source>
</evidence>
<dbReference type="Proteomes" id="UP000070412">
    <property type="component" value="Unassembled WGS sequence"/>
</dbReference>
<evidence type="ECO:0000313" key="6">
    <source>
        <dbReference type="Proteomes" id="UP000616769"/>
    </source>
</evidence>
<evidence type="ECO:0000313" key="4">
    <source>
        <dbReference type="EnsemblMetazoa" id="KAF7490957.1"/>
    </source>
</evidence>
<dbReference type="VEuPathDB" id="VectorBase:SSCA004929"/>
<name>A0A132AIQ3_SARSC</name>
<dbReference type="AlphaFoldDB" id="A0A132AIQ3"/>
<dbReference type="Proteomes" id="UP000616769">
    <property type="component" value="Unassembled WGS sequence"/>
</dbReference>
<feature type="region of interest" description="Disordered" evidence="1">
    <location>
        <begin position="78"/>
        <end position="159"/>
    </location>
</feature>
<feature type="compositionally biased region" description="Acidic residues" evidence="1">
    <location>
        <begin position="102"/>
        <end position="117"/>
    </location>
</feature>
<feature type="compositionally biased region" description="Acidic residues" evidence="1">
    <location>
        <begin position="126"/>
        <end position="146"/>
    </location>
</feature>
<dbReference type="EnsemblMetazoa" id="SSS_6399s_mrna">
    <property type="protein sequence ID" value="KAF7490957.1"/>
    <property type="gene ID" value="SSS_6399"/>
</dbReference>
<evidence type="ECO:0000313" key="2">
    <source>
        <dbReference type="EMBL" id="KAF7490957.1"/>
    </source>
</evidence>
<organism evidence="3 6">
    <name type="scientific">Sarcoptes scabiei</name>
    <name type="common">Itch mite</name>
    <name type="synonym">Acarus scabiei</name>
    <dbReference type="NCBI Taxonomy" id="52283"/>
    <lineage>
        <taxon>Eukaryota</taxon>
        <taxon>Metazoa</taxon>
        <taxon>Ecdysozoa</taxon>
        <taxon>Arthropoda</taxon>
        <taxon>Chelicerata</taxon>
        <taxon>Arachnida</taxon>
        <taxon>Acari</taxon>
        <taxon>Acariformes</taxon>
        <taxon>Sarcoptiformes</taxon>
        <taxon>Astigmata</taxon>
        <taxon>Psoroptidia</taxon>
        <taxon>Sarcoptoidea</taxon>
        <taxon>Sarcoptidae</taxon>
        <taxon>Sarcoptinae</taxon>
        <taxon>Sarcoptes</taxon>
    </lineage>
</organism>
<protein>
    <submittedName>
        <fullName evidence="3 4">Uncharacterized protein</fullName>
    </submittedName>
</protein>
<reference evidence="2" key="3">
    <citation type="submission" date="2020-01" db="EMBL/GenBank/DDBJ databases">
        <authorList>
            <person name="Korhonen P.K.K."/>
            <person name="Guangxu M.G."/>
            <person name="Wang T.W."/>
            <person name="Stroehlein A.J.S."/>
            <person name="Young N.D."/>
            <person name="Ang C.-S.A."/>
            <person name="Fernando D.W.F."/>
            <person name="Lu H.L."/>
            <person name="Taylor S.T."/>
            <person name="Ehtesham M.E.M."/>
            <person name="Najaraj S.H.N."/>
            <person name="Harsha G.H.G."/>
            <person name="Madugundu A.M."/>
            <person name="Renuse S.R."/>
            <person name="Holt D.H."/>
            <person name="Pandey A.P."/>
            <person name="Papenfuss A.P."/>
            <person name="Gasser R.B.G."/>
            <person name="Fischer K.F."/>
        </authorList>
    </citation>
    <scope>NUCLEOTIDE SEQUENCE</scope>
    <source>
        <strain evidence="2">SSS_KF_BRIS2020</strain>
    </source>
</reference>
<evidence type="ECO:0000256" key="1">
    <source>
        <dbReference type="SAM" id="MobiDB-lite"/>
    </source>
</evidence>
<sequence>MNKHKFIAASSSSSLMNQSNRGLSINPQEDPYAIELDHLDVLDLIEDDAYLNEVVEFKKGLLNDSILMRKMFSLDVLSREENSSENRSFRKHSKSVEKHEDVDEIQDIVTVDEENVNVDEKLKDEEMSEDEDEEIPMDEIEEDNDYMESHFDNGEEYVD</sequence>
<reference evidence="5" key="2">
    <citation type="journal article" date="2020" name="PLoS Negl. Trop. Dis.">
        <title>High-quality nuclear genome for Sarcoptes scabiei-A critical resource for a neglected parasite.</title>
        <authorList>
            <person name="Korhonen P.K."/>
            <person name="Gasser R.B."/>
            <person name="Ma G."/>
            <person name="Wang T."/>
            <person name="Stroehlein A.J."/>
            <person name="Young N.D."/>
            <person name="Ang C.S."/>
            <person name="Fernando D.D."/>
            <person name="Lu H.C."/>
            <person name="Taylor S."/>
            <person name="Reynolds S.L."/>
            <person name="Mofiz E."/>
            <person name="Najaraj S.H."/>
            <person name="Gowda H."/>
            <person name="Madugundu A."/>
            <person name="Renuse S."/>
            <person name="Holt D."/>
            <person name="Pandey A."/>
            <person name="Papenfuss A.T."/>
            <person name="Fischer K."/>
        </authorList>
    </citation>
    <scope>NUCLEOTIDE SEQUENCE [LARGE SCALE GENOMIC DNA]</scope>
</reference>
<feature type="region of interest" description="Disordered" evidence="1">
    <location>
        <begin position="1"/>
        <end position="23"/>
    </location>
</feature>
<proteinExistence type="predicted"/>
<evidence type="ECO:0000313" key="3">
    <source>
        <dbReference type="EMBL" id="KPM10862.1"/>
    </source>
</evidence>
<gene>
    <name evidence="3" type="ORF">QR98_0094260</name>
    <name evidence="2" type="ORF">SSS_6399</name>
</gene>